<dbReference type="AlphaFoldDB" id="A0A5C6X7K4"/>
<dbReference type="NCBIfam" id="NF033768">
    <property type="entry name" value="myxo_SS_tail"/>
    <property type="match status" value="1"/>
</dbReference>
<keyword evidence="2" id="KW-1133">Transmembrane helix</keyword>
<feature type="compositionally biased region" description="Basic and acidic residues" evidence="1">
    <location>
        <begin position="132"/>
        <end position="142"/>
    </location>
</feature>
<proteinExistence type="predicted"/>
<feature type="region of interest" description="Disordered" evidence="1">
    <location>
        <begin position="39"/>
        <end position="147"/>
    </location>
</feature>
<evidence type="ECO:0000256" key="1">
    <source>
        <dbReference type="SAM" id="MobiDB-lite"/>
    </source>
</evidence>
<feature type="compositionally biased region" description="Low complexity" evidence="1">
    <location>
        <begin position="51"/>
        <end position="65"/>
    </location>
</feature>
<comment type="caution">
    <text evidence="3">The sequence shown here is derived from an EMBL/GenBank/DDBJ whole genome shotgun (WGS) entry which is preliminary data.</text>
</comment>
<feature type="transmembrane region" description="Helical" evidence="2">
    <location>
        <begin position="12"/>
        <end position="31"/>
    </location>
</feature>
<evidence type="ECO:0000313" key="4">
    <source>
        <dbReference type="Proteomes" id="UP000321412"/>
    </source>
</evidence>
<sequence>MGSGMAAWKKQLMGTVVWALVLGGAVGFFLARSDQRAAPDDREQGFEAFQGPDEAAPSAESAASEGGEEGARGGVAEVEGEREAAAADRVAKGPAEANAMRTGEAAREEEGEAEDGAGAGLIPALEGSAAPTREKPEPERKAGTLSREALQESIETLRPIARQCYLDALKDFPDVDGRVMLEFEVISENGEGRVSMTEIGDDSTLYESSLHTCLQHHLSEVVFDSPGEDAALKVTYPFNFAQGEGL</sequence>
<dbReference type="Proteomes" id="UP000321412">
    <property type="component" value="Unassembled WGS sequence"/>
</dbReference>
<keyword evidence="2" id="KW-0472">Membrane</keyword>
<protein>
    <submittedName>
        <fullName evidence="3">AgmX/PglI C-terminal domain-containing protein</fullName>
    </submittedName>
</protein>
<evidence type="ECO:0000313" key="3">
    <source>
        <dbReference type="EMBL" id="TXD36230.1"/>
    </source>
</evidence>
<accession>A0A5C6X7K4</accession>
<keyword evidence="4" id="KW-1185">Reference proteome</keyword>
<evidence type="ECO:0000256" key="2">
    <source>
        <dbReference type="SAM" id="Phobius"/>
    </source>
</evidence>
<gene>
    <name evidence="3" type="ORF">FRC98_13995</name>
</gene>
<dbReference type="EMBL" id="VOSM01000006">
    <property type="protein sequence ID" value="TXD36230.1"/>
    <property type="molecule type" value="Genomic_DNA"/>
</dbReference>
<dbReference type="OrthoDB" id="5523218at2"/>
<feature type="compositionally biased region" description="Basic and acidic residues" evidence="1">
    <location>
        <begin position="79"/>
        <end position="91"/>
    </location>
</feature>
<organism evidence="3 4">
    <name type="scientific">Lujinxingia vulgaris</name>
    <dbReference type="NCBI Taxonomy" id="2600176"/>
    <lineage>
        <taxon>Bacteria</taxon>
        <taxon>Deltaproteobacteria</taxon>
        <taxon>Bradymonadales</taxon>
        <taxon>Lujinxingiaceae</taxon>
        <taxon>Lujinxingia</taxon>
    </lineage>
</organism>
<keyword evidence="2" id="KW-0812">Transmembrane</keyword>
<name>A0A5C6X7K4_9DELT</name>
<dbReference type="InterPro" id="IPR049806">
    <property type="entry name" value="MasK-like_C"/>
</dbReference>
<reference evidence="3 4" key="1">
    <citation type="submission" date="2019-08" db="EMBL/GenBank/DDBJ databases">
        <title>Bradymonadales sp. TMQ4.</title>
        <authorList>
            <person name="Liang Q."/>
        </authorList>
    </citation>
    <scope>NUCLEOTIDE SEQUENCE [LARGE SCALE GENOMIC DNA]</scope>
    <source>
        <strain evidence="3 4">TMQ4</strain>
    </source>
</reference>